<dbReference type="InterPro" id="IPR027417">
    <property type="entry name" value="P-loop_NTPase"/>
</dbReference>
<dbReference type="Pfam" id="PF05729">
    <property type="entry name" value="NACHT"/>
    <property type="match status" value="1"/>
</dbReference>
<dbReference type="Gene3D" id="3.40.50.300">
    <property type="entry name" value="P-loop containing nucleotide triphosphate hydrolases"/>
    <property type="match status" value="1"/>
</dbReference>
<dbReference type="InterPro" id="IPR054570">
    <property type="entry name" value="NCC-H_dom"/>
</dbReference>
<dbReference type="EMBL" id="LO018304">
    <property type="protein sequence ID" value="CUM61648.1"/>
    <property type="molecule type" value="Genomic_DNA"/>
</dbReference>
<dbReference type="PANTHER" id="PTHR46844">
    <property type="entry name" value="SLR5058 PROTEIN"/>
    <property type="match status" value="1"/>
</dbReference>
<dbReference type="Pfam" id="PF22730">
    <property type="entry name" value="NCC-H"/>
    <property type="match status" value="1"/>
</dbReference>
<accession>A0A1J1JJC6</accession>
<protein>
    <submittedName>
        <fullName evidence="6">Uncharacterized protein</fullName>
    </submittedName>
</protein>
<dbReference type="AlphaFoldDB" id="A0A1J1JJC6"/>
<evidence type="ECO:0000256" key="2">
    <source>
        <dbReference type="ARBA" id="ARBA00022738"/>
    </source>
</evidence>
<evidence type="ECO:0000259" key="4">
    <source>
        <dbReference type="Pfam" id="PF22724"/>
    </source>
</evidence>
<dbReference type="SUPFAM" id="SSF48371">
    <property type="entry name" value="ARM repeat"/>
    <property type="match status" value="1"/>
</dbReference>
<dbReference type="InterPro" id="IPR004155">
    <property type="entry name" value="PBS_lyase_HEAT"/>
</dbReference>
<dbReference type="SUPFAM" id="SSF52540">
    <property type="entry name" value="P-loop containing nucleoside triphosphate hydrolases"/>
    <property type="match status" value="1"/>
</dbReference>
<dbReference type="InterPro" id="IPR016024">
    <property type="entry name" value="ARM-type_fold"/>
</dbReference>
<dbReference type="InterPro" id="IPR054611">
    <property type="entry name" value="NCAB"/>
</dbReference>
<sequence length="1244" mass="142450">MDPSILALLLSIVTNLATGPINVYDLPKNLINKFKGDPKPINHDLQKAIKIAYLQALLEIAQEFKAGIIQPFRLYLPTEIDQKIEQWQTELKQVKNAKDEAEISSPLQDTAEIELLLLSHGKPIGDRLQELETRLISQALQGIADLPPDYQNQIQTGLFSRIYAHFVEQLKINDRAYRAFELEYLPTINASLTEIGVGQEQVALTMTDMFSVVNRTDQNVQKIINILNPKSLTLEDWQEICRQNLAQQKQLTTNPFTNAYGVTPKLDKVYVRLAIVEHKSPKPPSRNQQEEEKEQEEEKIIPITEEGFFEDVLRQGKSENSQGRKIAIIGEPGSGKTTRLQKIADWILEENFGLPIWISLADLTLPTIPQHIEEIWLKQTGKNLNIEELTQQKERIWLLLDGLDEMTSRVETRHVSALLGGWVQAARVVVTCRVNVWEADKNAFSGFDVFRNLEFNPEQVTDYIRCWFAEMGDAATGESLEAALAQSENSRLKELIQNPLRLWMLCQIWQTGGGLPETQAGLYAQFVDWVYDWKADEEILDQREAIDTALARLALAAMEQKDEVSRLRLRESWVLKVLGSRPIFQAVMKLGWLNRVERFPEAICVFYHATFQEYFAALAVDDWDYFLPRNHVNFPVAGKEYRVFEPQWKQVILLWLGRGDIADEEKEAFIQKLINFDDGCREWSLRKSARGFYAYQSYFLATFCIGEFKHCSVVFDIVKSIVKRGFGYFSIDKQKWRFFGTPIQEQARKTISETIRQLAITELIEIIENCPDQSSVYQRNRLEAAEILGKIDLGHPKAIATLVQILENSEDKDIRKRAAESLHKVGQGNPKVITGQAKFMETDKSENTHNIASEDLVEIALKNPNASASLLELMEENRQDQDTCHRAIIYLEQIGQGHSSVIDGLVKVIENTEDDFIRHVAACTLERIGRGNPYAITTLIKLIENSDFEYILVLVARILGHIQQENPYAITTLVQLIENTEDEAIRRAAACFLEEIDQGNSNVIPGFIKVIESIDNAKSHWYYWQAINNLKELLTTPERCAEVVSALKDCLSDDSRQNHFNRFQKAYEVVWNCAENLPYPEFYQAWHGLTETQTSPLVQTLNLAQLPQLLQTQLTETNLHQTLQLLCIDSSKFDNRDNPAADIYLQLVKKHHCPKSTEGTPRTLTELKIYWQLLDWEKHPILIFYEEAKPQGFSQTFLDSLTRFDATICVITDSPHPTIPTFLAQDPHLIQSIMNWIKPTILEA</sequence>
<name>A0A1J1JJC6_PLAAG</name>
<evidence type="ECO:0000313" key="6">
    <source>
        <dbReference type="EMBL" id="CUM61648.1"/>
    </source>
</evidence>
<evidence type="ECO:0000259" key="5">
    <source>
        <dbReference type="Pfam" id="PF22730"/>
    </source>
</evidence>
<proteinExistence type="predicted"/>
<feature type="domain" description="NACHT C-terminal Alpha/Beta" evidence="4">
    <location>
        <begin position="1107"/>
        <end position="1238"/>
    </location>
</feature>
<gene>
    <name evidence="6" type="ORF">PLAM_3682</name>
</gene>
<feature type="domain" description="NACHT C-terminal Cysteine and Histidine-containing" evidence="5">
    <location>
        <begin position="1060"/>
        <end position="1087"/>
    </location>
</feature>
<dbReference type="GO" id="GO:0030089">
    <property type="term" value="C:phycobilisome"/>
    <property type="evidence" value="ECO:0007669"/>
    <property type="project" value="UniProtKB-KW"/>
</dbReference>
<dbReference type="Pfam" id="PF22724">
    <property type="entry name" value="NCAB1"/>
    <property type="match status" value="1"/>
</dbReference>
<evidence type="ECO:0000259" key="3">
    <source>
        <dbReference type="Pfam" id="PF05729"/>
    </source>
</evidence>
<dbReference type="RefSeq" id="WP_254034303.1">
    <property type="nucleotide sequence ID" value="NZ_LR882950.1"/>
</dbReference>
<keyword evidence="1" id="KW-0042">Antenna complex</keyword>
<dbReference type="InterPro" id="IPR011989">
    <property type="entry name" value="ARM-like"/>
</dbReference>
<organism evidence="6">
    <name type="scientific">Planktothrix agardhii</name>
    <name type="common">Oscillatoria agardhii</name>
    <dbReference type="NCBI Taxonomy" id="1160"/>
    <lineage>
        <taxon>Bacteria</taxon>
        <taxon>Bacillati</taxon>
        <taxon>Cyanobacteriota</taxon>
        <taxon>Cyanophyceae</taxon>
        <taxon>Oscillatoriophycideae</taxon>
        <taxon>Oscillatoriales</taxon>
        <taxon>Microcoleaceae</taxon>
        <taxon>Planktothrix</taxon>
    </lineage>
</organism>
<dbReference type="PANTHER" id="PTHR46844:SF1">
    <property type="entry name" value="SLR5058 PROTEIN"/>
    <property type="match status" value="1"/>
</dbReference>
<dbReference type="SMART" id="SM00567">
    <property type="entry name" value="EZ_HEAT"/>
    <property type="match status" value="3"/>
</dbReference>
<dbReference type="Pfam" id="PF13646">
    <property type="entry name" value="HEAT_2"/>
    <property type="match status" value="1"/>
</dbReference>
<feature type="domain" description="NACHT" evidence="3">
    <location>
        <begin position="325"/>
        <end position="470"/>
    </location>
</feature>
<evidence type="ECO:0000256" key="1">
    <source>
        <dbReference type="ARBA" id="ARBA00022549"/>
    </source>
</evidence>
<keyword evidence="2" id="KW-0605">Phycobilisome</keyword>
<dbReference type="InterPro" id="IPR007111">
    <property type="entry name" value="NACHT_NTPase"/>
</dbReference>
<reference evidence="6" key="1">
    <citation type="submission" date="2015-09" db="EMBL/GenBank/DDBJ databases">
        <authorList>
            <person name="Jackson K.R."/>
            <person name="Lunt B.L."/>
            <person name="Fisher J.N.B."/>
            <person name="Gardner A.V."/>
            <person name="Bailey M.E."/>
            <person name="Deus L.M."/>
            <person name="Earl A.S."/>
            <person name="Gibby P.D."/>
            <person name="Hartmann K.A."/>
            <person name="Liu J.E."/>
            <person name="Manci A.M."/>
            <person name="Nielsen D.A."/>
            <person name="Solomon M.B."/>
            <person name="Breakwell D.P."/>
            <person name="Burnett S.H."/>
            <person name="Grose J.H."/>
        </authorList>
    </citation>
    <scope>NUCLEOTIDE SEQUENCE</scope>
    <source>
        <strain evidence="6">7805</strain>
    </source>
</reference>
<dbReference type="Gene3D" id="1.25.10.10">
    <property type="entry name" value="Leucine-rich Repeat Variant"/>
    <property type="match status" value="2"/>
</dbReference>